<organism evidence="3 4">
    <name type="scientific">Mycena venus</name>
    <dbReference type="NCBI Taxonomy" id="2733690"/>
    <lineage>
        <taxon>Eukaryota</taxon>
        <taxon>Fungi</taxon>
        <taxon>Dikarya</taxon>
        <taxon>Basidiomycota</taxon>
        <taxon>Agaricomycotina</taxon>
        <taxon>Agaricomycetes</taxon>
        <taxon>Agaricomycetidae</taxon>
        <taxon>Agaricales</taxon>
        <taxon>Marasmiineae</taxon>
        <taxon>Mycenaceae</taxon>
        <taxon>Mycena</taxon>
    </lineage>
</organism>
<feature type="transmembrane region" description="Helical" evidence="1">
    <location>
        <begin position="202"/>
        <end position="230"/>
    </location>
</feature>
<keyword evidence="4" id="KW-1185">Reference proteome</keyword>
<evidence type="ECO:0000259" key="2">
    <source>
        <dbReference type="Pfam" id="PF20152"/>
    </source>
</evidence>
<dbReference type="PANTHER" id="PTHR40465:SF1">
    <property type="entry name" value="DUF6534 DOMAIN-CONTAINING PROTEIN"/>
    <property type="match status" value="1"/>
</dbReference>
<gene>
    <name evidence="3" type="ORF">MVEN_01396200</name>
</gene>
<keyword evidence="1" id="KW-0472">Membrane</keyword>
<feature type="transmembrane region" description="Helical" evidence="1">
    <location>
        <begin position="130"/>
        <end position="155"/>
    </location>
</feature>
<feature type="transmembrane region" description="Helical" evidence="1">
    <location>
        <begin position="49"/>
        <end position="72"/>
    </location>
</feature>
<evidence type="ECO:0000313" key="4">
    <source>
        <dbReference type="Proteomes" id="UP000620124"/>
    </source>
</evidence>
<dbReference type="EMBL" id="JACAZI010000011">
    <property type="protein sequence ID" value="KAF7348767.1"/>
    <property type="molecule type" value="Genomic_DNA"/>
</dbReference>
<dbReference type="Pfam" id="PF20152">
    <property type="entry name" value="DUF6534"/>
    <property type="match status" value="1"/>
</dbReference>
<feature type="domain" description="DUF6534" evidence="2">
    <location>
        <begin position="175"/>
        <end position="264"/>
    </location>
</feature>
<dbReference type="PANTHER" id="PTHR40465">
    <property type="entry name" value="CHROMOSOME 1, WHOLE GENOME SHOTGUN SEQUENCE"/>
    <property type="match status" value="1"/>
</dbReference>
<accession>A0A8H6XX43</accession>
<dbReference type="Proteomes" id="UP000620124">
    <property type="component" value="Unassembled WGS sequence"/>
</dbReference>
<feature type="transmembrane region" description="Helical" evidence="1">
    <location>
        <begin position="18"/>
        <end position="37"/>
    </location>
</feature>
<proteinExistence type="predicted"/>
<reference evidence="3" key="1">
    <citation type="submission" date="2020-05" db="EMBL/GenBank/DDBJ databases">
        <title>Mycena genomes resolve the evolution of fungal bioluminescence.</title>
        <authorList>
            <person name="Tsai I.J."/>
        </authorList>
    </citation>
    <scope>NUCLEOTIDE SEQUENCE</scope>
    <source>
        <strain evidence="3">CCC161011</strain>
    </source>
</reference>
<keyword evidence="1" id="KW-0812">Transmembrane</keyword>
<protein>
    <recommendedName>
        <fullName evidence="2">DUF6534 domain-containing protein</fullName>
    </recommendedName>
</protein>
<feature type="transmembrane region" description="Helical" evidence="1">
    <location>
        <begin position="98"/>
        <end position="118"/>
    </location>
</feature>
<feature type="transmembrane region" description="Helical" evidence="1">
    <location>
        <begin position="167"/>
        <end position="190"/>
    </location>
</feature>
<dbReference type="AlphaFoldDB" id="A0A8H6XX43"/>
<evidence type="ECO:0000313" key="3">
    <source>
        <dbReference type="EMBL" id="KAF7348767.1"/>
    </source>
</evidence>
<name>A0A8H6XX43_9AGAR</name>
<comment type="caution">
    <text evidence="3">The sequence shown here is derived from an EMBL/GenBank/DDBJ whole genome shotgun (WGS) entry which is preliminary data.</text>
</comment>
<evidence type="ECO:0000256" key="1">
    <source>
        <dbReference type="SAM" id="Phobius"/>
    </source>
</evidence>
<dbReference type="InterPro" id="IPR045339">
    <property type="entry name" value="DUF6534"/>
</dbReference>
<sequence length="346" mass="38529">MDAITGPFLIGTWASSVSYIRVSLLYTAELYQAVYYYQHFKNDNWKLKTLVSVAVFIDTVALLTNYACVYLYTITHVGDAAYFTQQNWTYLVLDWQTIPVNVTTTATVAVAAQTFLVARYWRFTHKHAVTLLLSLLILAGFGGSFTCGLMVALFPALKDRFKLKIPAILWLVTEAAADLGIAAALLWEILRTRPTSTETRNVVNRLATVTLQTGTVTATIAVGALVGYLLNEESNICIGIAWCLGRTFSRMTHIFLSNLNVRKSGRVRTSWTSKAATSTTRTSVVFAQPGTEMDTNLSGRHAHRTDMVPIESQQDLHPGLITIKSNMHSPEQTTYIEMGPLSWRKE</sequence>
<keyword evidence="1" id="KW-1133">Transmembrane helix</keyword>
<dbReference type="OrthoDB" id="3203775at2759"/>